<dbReference type="Gene3D" id="1.10.260.40">
    <property type="entry name" value="lambda repressor-like DNA-binding domains"/>
    <property type="match status" value="1"/>
</dbReference>
<dbReference type="PANTHER" id="PTHR30146">
    <property type="entry name" value="LACI-RELATED TRANSCRIPTIONAL REPRESSOR"/>
    <property type="match status" value="1"/>
</dbReference>
<evidence type="ECO:0000256" key="2">
    <source>
        <dbReference type="ARBA" id="ARBA00023125"/>
    </source>
</evidence>
<dbReference type="RefSeq" id="WP_097321998.1">
    <property type="nucleotide sequence ID" value="NZ_OBDY01000009.1"/>
</dbReference>
<keyword evidence="3" id="KW-0804">Transcription</keyword>
<dbReference type="AlphaFoldDB" id="A0A285IM90"/>
<keyword evidence="2 5" id="KW-0238">DNA-binding</keyword>
<dbReference type="PANTHER" id="PTHR30146:SF153">
    <property type="entry name" value="LACTOSE OPERON REPRESSOR"/>
    <property type="match status" value="1"/>
</dbReference>
<dbReference type="InterPro" id="IPR010982">
    <property type="entry name" value="Lambda_DNA-bd_dom_sf"/>
</dbReference>
<evidence type="ECO:0000259" key="4">
    <source>
        <dbReference type="PROSITE" id="PS50932"/>
    </source>
</evidence>
<dbReference type="GO" id="GO:0000976">
    <property type="term" value="F:transcription cis-regulatory region binding"/>
    <property type="evidence" value="ECO:0007669"/>
    <property type="project" value="TreeGrafter"/>
</dbReference>
<evidence type="ECO:0000256" key="1">
    <source>
        <dbReference type="ARBA" id="ARBA00023015"/>
    </source>
</evidence>
<dbReference type="InterPro" id="IPR000843">
    <property type="entry name" value="HTH_LacI"/>
</dbReference>
<dbReference type="OrthoDB" id="3288692at2"/>
<accession>A0A285IM90</accession>
<feature type="domain" description="HTH lacI-type" evidence="4">
    <location>
        <begin position="9"/>
        <end position="65"/>
    </location>
</feature>
<dbReference type="PROSITE" id="PS50932">
    <property type="entry name" value="HTH_LACI_2"/>
    <property type="match status" value="1"/>
</dbReference>
<dbReference type="SUPFAM" id="SSF47413">
    <property type="entry name" value="lambda repressor-like DNA-binding domains"/>
    <property type="match status" value="1"/>
</dbReference>
<evidence type="ECO:0000313" key="6">
    <source>
        <dbReference type="Proteomes" id="UP000219612"/>
    </source>
</evidence>
<dbReference type="InterPro" id="IPR046335">
    <property type="entry name" value="LacI/GalR-like_sensor"/>
</dbReference>
<dbReference type="CDD" id="cd06267">
    <property type="entry name" value="PBP1_LacI_sugar_binding-like"/>
    <property type="match status" value="1"/>
</dbReference>
<dbReference type="InterPro" id="IPR028082">
    <property type="entry name" value="Peripla_BP_I"/>
</dbReference>
<evidence type="ECO:0000313" key="5">
    <source>
        <dbReference type="EMBL" id="SNY48993.1"/>
    </source>
</evidence>
<evidence type="ECO:0000256" key="3">
    <source>
        <dbReference type="ARBA" id="ARBA00023163"/>
    </source>
</evidence>
<dbReference type="Pfam" id="PF00356">
    <property type="entry name" value="LacI"/>
    <property type="match status" value="1"/>
</dbReference>
<protein>
    <submittedName>
        <fullName evidence="5">DNA-binding transcriptional regulator, LacI/PurR family</fullName>
    </submittedName>
</protein>
<dbReference type="Gene3D" id="3.40.50.2300">
    <property type="match status" value="2"/>
</dbReference>
<dbReference type="EMBL" id="OBDY01000009">
    <property type="protein sequence ID" value="SNY48993.1"/>
    <property type="molecule type" value="Genomic_DNA"/>
</dbReference>
<sequence>MTESATRRVTSADVARLAGVSRATVSYVLNDTPRQTISATTRGRVLDAAAQLGYAPSAAARTLRTGRSDVVLCLLPDWPIGPEVGSLLGNLSTALARHGLTFVVHPGNHNDRPMADLWKAITPAAVIAFTDFSDAELTAMRSAGVAPVAALARSRSQGRAVAVPQEVVGRRQAEHLIAAGHTRLGYAYPDDQRVRFFAEPRLAGVRAAATARGLPVPAAATVALDIHKASEVVRRWQATGVTAVCAYNDEVALAVLAGVRHLGLTAPADLAVIGVDDIPSARLAAPPLTTVMTDQVAAAAHLAATVVAAVSGREGPALPVTSIVTVVSRESA</sequence>
<dbReference type="Proteomes" id="UP000219612">
    <property type="component" value="Unassembled WGS sequence"/>
</dbReference>
<keyword evidence="6" id="KW-1185">Reference proteome</keyword>
<keyword evidence="1" id="KW-0805">Transcription regulation</keyword>
<name>A0A285IM90_9ACTN</name>
<dbReference type="CDD" id="cd01392">
    <property type="entry name" value="HTH_LacI"/>
    <property type="match status" value="1"/>
</dbReference>
<organism evidence="5 6">
    <name type="scientific">Paractinoplanes atraurantiacus</name>
    <dbReference type="NCBI Taxonomy" id="1036182"/>
    <lineage>
        <taxon>Bacteria</taxon>
        <taxon>Bacillati</taxon>
        <taxon>Actinomycetota</taxon>
        <taxon>Actinomycetes</taxon>
        <taxon>Micromonosporales</taxon>
        <taxon>Micromonosporaceae</taxon>
        <taxon>Paractinoplanes</taxon>
    </lineage>
</organism>
<dbReference type="Pfam" id="PF13377">
    <property type="entry name" value="Peripla_BP_3"/>
    <property type="match status" value="1"/>
</dbReference>
<reference evidence="6" key="1">
    <citation type="submission" date="2017-09" db="EMBL/GenBank/DDBJ databases">
        <authorList>
            <person name="Varghese N."/>
            <person name="Submissions S."/>
        </authorList>
    </citation>
    <scope>NUCLEOTIDE SEQUENCE [LARGE SCALE GENOMIC DNA]</scope>
    <source>
        <strain evidence="6">CGMCC 4.6857</strain>
    </source>
</reference>
<dbReference type="SUPFAM" id="SSF53822">
    <property type="entry name" value="Periplasmic binding protein-like I"/>
    <property type="match status" value="1"/>
</dbReference>
<dbReference type="SMART" id="SM00354">
    <property type="entry name" value="HTH_LACI"/>
    <property type="match status" value="1"/>
</dbReference>
<dbReference type="GO" id="GO:0003700">
    <property type="term" value="F:DNA-binding transcription factor activity"/>
    <property type="evidence" value="ECO:0007669"/>
    <property type="project" value="TreeGrafter"/>
</dbReference>
<gene>
    <name evidence="5" type="ORF">SAMN05421748_109174</name>
</gene>
<proteinExistence type="predicted"/>